<organism evidence="1 2">
    <name type="scientific">Pyropia yezoensis</name>
    <name type="common">Susabi-nori</name>
    <name type="synonym">Porphyra yezoensis</name>
    <dbReference type="NCBI Taxonomy" id="2788"/>
    <lineage>
        <taxon>Eukaryota</taxon>
        <taxon>Rhodophyta</taxon>
        <taxon>Bangiophyceae</taxon>
        <taxon>Bangiales</taxon>
        <taxon>Bangiaceae</taxon>
        <taxon>Pyropia</taxon>
    </lineage>
</organism>
<comment type="caution">
    <text evidence="1">The sequence shown here is derived from an EMBL/GenBank/DDBJ whole genome shotgun (WGS) entry which is preliminary data.</text>
</comment>
<keyword evidence="2" id="KW-1185">Reference proteome</keyword>
<evidence type="ECO:0000313" key="1">
    <source>
        <dbReference type="EMBL" id="KAK1862067.1"/>
    </source>
</evidence>
<dbReference type="EMBL" id="CM020618">
    <property type="protein sequence ID" value="KAK1862067.1"/>
    <property type="molecule type" value="Genomic_DNA"/>
</dbReference>
<reference evidence="1" key="1">
    <citation type="submission" date="2019-11" db="EMBL/GenBank/DDBJ databases">
        <title>Nori genome reveals adaptations in red seaweeds to the harsh intertidal environment.</title>
        <authorList>
            <person name="Wang D."/>
            <person name="Mao Y."/>
        </authorList>
    </citation>
    <scope>NUCLEOTIDE SEQUENCE</scope>
    <source>
        <tissue evidence="1">Gametophyte</tissue>
    </source>
</reference>
<sequence>MAIYSGVDADRVQSWMRHGTDKLESSDKCSYIAGKRDKEKTCRRHGGELPPLQQSGGWTCPVRVELLIPAAAAPDSTESIGDASGGSQAGSSFVRKLRHSARSAAHHFGQDLVGVADLCRRAGYQHDYASAIIQKQEYTVVVLQNEKQAEMSGTVRFFEADSTFGVVTPGSAKDGVEAYAIREAGKQAFDWHHFSIISFVPSLNRAVALLRAMMIEKTASMYEEIFEFYFSSAADHGLAGSGVRVAIRAGGGTSSRKTPFVSGTMDFETAQHLGFTQGLCRVFGGTPADYAGRVVGCAVHFKRFLLGP</sequence>
<proteinExistence type="predicted"/>
<gene>
    <name evidence="1" type="ORF">I4F81_004643</name>
</gene>
<accession>A0ACC3BVY4</accession>
<name>A0ACC3BVY4_PYRYE</name>
<dbReference type="Proteomes" id="UP000798662">
    <property type="component" value="Chromosome 1"/>
</dbReference>
<protein>
    <submittedName>
        <fullName evidence="1">Uncharacterized protein</fullName>
    </submittedName>
</protein>
<evidence type="ECO:0000313" key="2">
    <source>
        <dbReference type="Proteomes" id="UP000798662"/>
    </source>
</evidence>